<name>A0A917RUM8_9NOCA</name>
<gene>
    <name evidence="2" type="ORF">GCM10011588_53630</name>
</gene>
<reference evidence="2" key="1">
    <citation type="journal article" date="2014" name="Int. J. Syst. Evol. Microbiol.">
        <title>Complete genome sequence of Corynebacterium casei LMG S-19264T (=DSM 44701T), isolated from a smear-ripened cheese.</title>
        <authorList>
            <consortium name="US DOE Joint Genome Institute (JGI-PGF)"/>
            <person name="Walter F."/>
            <person name="Albersmeier A."/>
            <person name="Kalinowski J."/>
            <person name="Ruckert C."/>
        </authorList>
    </citation>
    <scope>NUCLEOTIDE SEQUENCE</scope>
    <source>
        <strain evidence="2">CGMCC 4.3508</strain>
    </source>
</reference>
<dbReference type="EMBL" id="BMMH01000013">
    <property type="protein sequence ID" value="GGL32073.1"/>
    <property type="molecule type" value="Genomic_DNA"/>
</dbReference>
<evidence type="ECO:0000313" key="3">
    <source>
        <dbReference type="Proteomes" id="UP000638263"/>
    </source>
</evidence>
<comment type="caution">
    <text evidence="2">The sequence shown here is derived from an EMBL/GenBank/DDBJ whole genome shotgun (WGS) entry which is preliminary data.</text>
</comment>
<dbReference type="AlphaFoldDB" id="A0A917RUM8"/>
<sequence length="247" mass="28880">MSSTDPQEPRRRVTIGEWVARGLAVLLLVPVRLLWEAVKLCGRAVVTACVYVLERLVEPVGRFLWYRLVRPLWLFVKDVLWGWALQHVLWGLVLTPLGALLMDWLLRPLRHAVERWLWRRLLRPALVLLWRRLLRPVLGAIAVIVEWLWRWCVEWPLRQVWRWVLRPCGLLVVAIVSYGWRGATAAVRVLIVVPCAFVYRTVLRPVLRALGTCWDFIVVRPIAFAHRRVVVPMHRIAADLLNTVFGR</sequence>
<feature type="transmembrane region" description="Helical" evidence="1">
    <location>
        <begin position="169"/>
        <end position="199"/>
    </location>
</feature>
<dbReference type="RefSeq" id="WP_058856347.1">
    <property type="nucleotide sequence ID" value="NZ_BMMH01000013.1"/>
</dbReference>
<protein>
    <submittedName>
        <fullName evidence="2">Uncharacterized protein</fullName>
    </submittedName>
</protein>
<feature type="transmembrane region" description="Helical" evidence="1">
    <location>
        <begin position="80"/>
        <end position="106"/>
    </location>
</feature>
<dbReference type="Proteomes" id="UP000638263">
    <property type="component" value="Unassembled WGS sequence"/>
</dbReference>
<feature type="transmembrane region" description="Helical" evidence="1">
    <location>
        <begin position="18"/>
        <end position="35"/>
    </location>
</feature>
<evidence type="ECO:0000313" key="2">
    <source>
        <dbReference type="EMBL" id="GGL32073.1"/>
    </source>
</evidence>
<reference evidence="2" key="2">
    <citation type="submission" date="2020-09" db="EMBL/GenBank/DDBJ databases">
        <authorList>
            <person name="Sun Q."/>
            <person name="Zhou Y."/>
        </authorList>
    </citation>
    <scope>NUCLEOTIDE SEQUENCE</scope>
    <source>
        <strain evidence="2">CGMCC 4.3508</strain>
    </source>
</reference>
<keyword evidence="1" id="KW-1133">Transmembrane helix</keyword>
<keyword evidence="1" id="KW-0472">Membrane</keyword>
<feature type="transmembrane region" description="Helical" evidence="1">
    <location>
        <begin position="127"/>
        <end position="149"/>
    </location>
</feature>
<accession>A0A917RUM8</accession>
<keyword evidence="1" id="KW-0812">Transmembrane</keyword>
<organism evidence="2 3">
    <name type="scientific">Nocardia jinanensis</name>
    <dbReference type="NCBI Taxonomy" id="382504"/>
    <lineage>
        <taxon>Bacteria</taxon>
        <taxon>Bacillati</taxon>
        <taxon>Actinomycetota</taxon>
        <taxon>Actinomycetes</taxon>
        <taxon>Mycobacteriales</taxon>
        <taxon>Nocardiaceae</taxon>
        <taxon>Nocardia</taxon>
    </lineage>
</organism>
<keyword evidence="3" id="KW-1185">Reference proteome</keyword>
<proteinExistence type="predicted"/>
<evidence type="ECO:0000256" key="1">
    <source>
        <dbReference type="SAM" id="Phobius"/>
    </source>
</evidence>